<evidence type="ECO:0000256" key="5">
    <source>
        <dbReference type="ARBA" id="ARBA00022692"/>
    </source>
</evidence>
<keyword evidence="7" id="KW-0915">Sodium</keyword>
<comment type="subcellular location">
    <subcellularLocation>
        <location evidence="1">Membrane</location>
        <topology evidence="1">Multi-pass membrane protein</topology>
    </subcellularLocation>
</comment>
<dbReference type="PANTHER" id="PTHR11690:SF288">
    <property type="entry name" value="AMILORIDE-SENSITIVE NA+ CHANNEL-RELATED"/>
    <property type="match status" value="1"/>
</dbReference>
<evidence type="ECO:0000313" key="14">
    <source>
        <dbReference type="EMBL" id="CAH1404319.1"/>
    </source>
</evidence>
<evidence type="ECO:0000256" key="8">
    <source>
        <dbReference type="ARBA" id="ARBA00023065"/>
    </source>
</evidence>
<name>A0A9P0MTD7_NEZVI</name>
<evidence type="ECO:0000256" key="7">
    <source>
        <dbReference type="ARBA" id="ARBA00023053"/>
    </source>
</evidence>
<dbReference type="GO" id="GO:0015280">
    <property type="term" value="F:ligand-gated sodium channel activity"/>
    <property type="evidence" value="ECO:0007669"/>
    <property type="project" value="TreeGrafter"/>
</dbReference>
<keyword evidence="3 12" id="KW-0813">Transport</keyword>
<evidence type="ECO:0000256" key="9">
    <source>
        <dbReference type="ARBA" id="ARBA00023136"/>
    </source>
</evidence>
<evidence type="ECO:0000256" key="12">
    <source>
        <dbReference type="RuleBase" id="RU000679"/>
    </source>
</evidence>
<evidence type="ECO:0000256" key="3">
    <source>
        <dbReference type="ARBA" id="ARBA00022448"/>
    </source>
</evidence>
<evidence type="ECO:0000313" key="15">
    <source>
        <dbReference type="Proteomes" id="UP001152798"/>
    </source>
</evidence>
<evidence type="ECO:0000256" key="1">
    <source>
        <dbReference type="ARBA" id="ARBA00004141"/>
    </source>
</evidence>
<accession>A0A9P0MTD7</accession>
<comment type="similarity">
    <text evidence="2 12">Belongs to the amiloride-sensitive sodium channel (TC 1.A.6) family.</text>
</comment>
<keyword evidence="6 13" id="KW-1133">Transmembrane helix</keyword>
<dbReference type="PANTHER" id="PTHR11690">
    <property type="entry name" value="AMILORIDE-SENSITIVE SODIUM CHANNEL-RELATED"/>
    <property type="match status" value="1"/>
</dbReference>
<keyword evidence="4 12" id="KW-0894">Sodium channel</keyword>
<keyword evidence="11 12" id="KW-0407">Ion channel</keyword>
<organism evidence="14 15">
    <name type="scientific">Nezara viridula</name>
    <name type="common">Southern green stink bug</name>
    <name type="synonym">Cimex viridulus</name>
    <dbReference type="NCBI Taxonomy" id="85310"/>
    <lineage>
        <taxon>Eukaryota</taxon>
        <taxon>Metazoa</taxon>
        <taxon>Ecdysozoa</taxon>
        <taxon>Arthropoda</taxon>
        <taxon>Hexapoda</taxon>
        <taxon>Insecta</taxon>
        <taxon>Pterygota</taxon>
        <taxon>Neoptera</taxon>
        <taxon>Paraneoptera</taxon>
        <taxon>Hemiptera</taxon>
        <taxon>Heteroptera</taxon>
        <taxon>Panheteroptera</taxon>
        <taxon>Pentatomomorpha</taxon>
        <taxon>Pentatomoidea</taxon>
        <taxon>Pentatomidae</taxon>
        <taxon>Pentatominae</taxon>
        <taxon>Nezara</taxon>
    </lineage>
</organism>
<dbReference type="OrthoDB" id="6628705at2759"/>
<proteinExistence type="inferred from homology"/>
<sequence length="374" mass="43343">MHIHKPAQCMPLLSDIIANRAHPDRSIDIAGKHTIIVFQETRAVGLDMTPTNNTANSRIKWGLKRLISQSSFQRFKNSSLASRRYWGQFCRSTSIHGMRYLAEPNRSWIERFWWISVVFLGFFTAAYYVSRQFVKWSQTAIEVDSYQEHEDLLKIPFPAFTICDNRKIIYTNDTTDNLLTSHGHHGRSSDWNIETGYVTKAPMFDDNASEAVKTGPFPKRAKNAVMLSIFHEIDTLPGYCAGKSDGFKEDKGTVDKYIDIPAYAWDHDETNTSKICTGDYAMRCIHHAFDLWDKNKHECRCFPTCTALEYDSKTWYNVRPIENERASQGMNKTVIVVYSTDADYIKSERRATYSLVDFIVRDTDEPQEKRWNEF</sequence>
<dbReference type="Pfam" id="PF00858">
    <property type="entry name" value="ASC"/>
    <property type="match status" value="2"/>
</dbReference>
<keyword evidence="15" id="KW-1185">Reference proteome</keyword>
<evidence type="ECO:0000256" key="4">
    <source>
        <dbReference type="ARBA" id="ARBA00022461"/>
    </source>
</evidence>
<gene>
    <name evidence="14" type="ORF">NEZAVI_LOCUS12751</name>
</gene>
<evidence type="ECO:0000256" key="10">
    <source>
        <dbReference type="ARBA" id="ARBA00023201"/>
    </source>
</evidence>
<keyword evidence="10 12" id="KW-0739">Sodium transport</keyword>
<keyword evidence="9 13" id="KW-0472">Membrane</keyword>
<evidence type="ECO:0000256" key="11">
    <source>
        <dbReference type="ARBA" id="ARBA00023303"/>
    </source>
</evidence>
<feature type="transmembrane region" description="Helical" evidence="13">
    <location>
        <begin position="112"/>
        <end position="129"/>
    </location>
</feature>
<evidence type="ECO:0000256" key="13">
    <source>
        <dbReference type="SAM" id="Phobius"/>
    </source>
</evidence>
<protein>
    <submittedName>
        <fullName evidence="14">Uncharacterized protein</fullName>
    </submittedName>
</protein>
<dbReference type="AlphaFoldDB" id="A0A9P0MTD7"/>
<keyword evidence="8 12" id="KW-0406">Ion transport</keyword>
<evidence type="ECO:0000256" key="6">
    <source>
        <dbReference type="ARBA" id="ARBA00022989"/>
    </source>
</evidence>
<dbReference type="EMBL" id="OV725082">
    <property type="protein sequence ID" value="CAH1404319.1"/>
    <property type="molecule type" value="Genomic_DNA"/>
</dbReference>
<evidence type="ECO:0000256" key="2">
    <source>
        <dbReference type="ARBA" id="ARBA00007193"/>
    </source>
</evidence>
<dbReference type="GO" id="GO:0005886">
    <property type="term" value="C:plasma membrane"/>
    <property type="evidence" value="ECO:0007669"/>
    <property type="project" value="TreeGrafter"/>
</dbReference>
<dbReference type="InterPro" id="IPR001873">
    <property type="entry name" value="ENaC"/>
</dbReference>
<dbReference type="Proteomes" id="UP001152798">
    <property type="component" value="Chromosome 6"/>
</dbReference>
<keyword evidence="5 12" id="KW-0812">Transmembrane</keyword>
<reference evidence="14" key="1">
    <citation type="submission" date="2022-01" db="EMBL/GenBank/DDBJ databases">
        <authorList>
            <person name="King R."/>
        </authorList>
    </citation>
    <scope>NUCLEOTIDE SEQUENCE</scope>
</reference>